<keyword evidence="2" id="KW-0808">Transferase</keyword>
<reference evidence="2" key="2">
    <citation type="journal article" date="2011" name="Microb. Ecol.">
        <title>Taxonomic and Functional Metagenomic Profiling of the Microbial Community in the Anoxic Sediment of a Sub-saline Shallow Lake (Laguna de Carrizo, Central Spain).</title>
        <authorList>
            <person name="Ferrer M."/>
            <person name="Guazzaroni M.E."/>
            <person name="Richter M."/>
            <person name="Garcia-Salamanca A."/>
            <person name="Yarza P."/>
            <person name="Suarez-Suarez A."/>
            <person name="Solano J."/>
            <person name="Alcaide M."/>
            <person name="van Dillewijn P."/>
            <person name="Molina-Henares M.A."/>
            <person name="Lopez-Cortes N."/>
            <person name="Al-Ramahi Y."/>
            <person name="Guerrero C."/>
            <person name="Acosta A."/>
            <person name="de Eugenio L.I."/>
            <person name="Martinez V."/>
            <person name="Marques S."/>
            <person name="Rojo F."/>
            <person name="Santero E."/>
            <person name="Genilloud O."/>
            <person name="Perez-Perez J."/>
            <person name="Rossello-Mora R."/>
            <person name="Ramos J.L."/>
        </authorList>
    </citation>
    <scope>NUCLEOTIDE SEQUENCE</scope>
</reference>
<dbReference type="AlphaFoldDB" id="D9PGJ8"/>
<reference evidence="2" key="1">
    <citation type="submission" date="2010-07" db="EMBL/GenBank/DDBJ databases">
        <authorList>
            <consortium name="CONSOLIDER consortium CSD2007-00005"/>
            <person name="Guazzaroni M.-E."/>
            <person name="Richter M."/>
            <person name="Garcia-Salamanca A."/>
            <person name="Yarza P."/>
            <person name="Ferrer M."/>
        </authorList>
    </citation>
    <scope>NUCLEOTIDE SEQUENCE</scope>
</reference>
<dbReference type="InterPro" id="IPR013750">
    <property type="entry name" value="GHMP_kinase_C_dom"/>
</dbReference>
<dbReference type="InterPro" id="IPR036554">
    <property type="entry name" value="GHMP_kinase_C_sf"/>
</dbReference>
<evidence type="ECO:0000259" key="1">
    <source>
        <dbReference type="Pfam" id="PF08544"/>
    </source>
</evidence>
<dbReference type="SUPFAM" id="SSF55060">
    <property type="entry name" value="GHMP Kinase, C-terminal domain"/>
    <property type="match status" value="1"/>
</dbReference>
<sequence length="55" mass="5950">RNKFDEAGAGEAHLAGAGPTLFALMRDRARAGKAYRSLKELGLETFLVKTVSRSN</sequence>
<feature type="domain" description="GHMP kinase C-terminal" evidence="1">
    <location>
        <begin position="3"/>
        <end position="41"/>
    </location>
</feature>
<gene>
    <name evidence="2" type="ORF">LDC_0645</name>
</gene>
<dbReference type="EMBL" id="ADZX01000256">
    <property type="protein sequence ID" value="EFK97318.1"/>
    <property type="molecule type" value="Genomic_DNA"/>
</dbReference>
<dbReference type="Pfam" id="PF08544">
    <property type="entry name" value="GHMP_kinases_C"/>
    <property type="match status" value="1"/>
</dbReference>
<dbReference type="EC" id="2.7.1.36" evidence="2"/>
<dbReference type="GO" id="GO:0004496">
    <property type="term" value="F:mevalonate kinase activity"/>
    <property type="evidence" value="ECO:0007669"/>
    <property type="project" value="UniProtKB-EC"/>
</dbReference>
<accession>D9PGJ8</accession>
<proteinExistence type="predicted"/>
<comment type="caution">
    <text evidence="2">The sequence shown here is derived from an EMBL/GenBank/DDBJ whole genome shotgun (WGS) entry which is preliminary data.</text>
</comment>
<dbReference type="Gene3D" id="3.30.70.890">
    <property type="entry name" value="GHMP kinase, C-terminal domain"/>
    <property type="match status" value="1"/>
</dbReference>
<organism evidence="2">
    <name type="scientific">sediment metagenome</name>
    <dbReference type="NCBI Taxonomy" id="749907"/>
    <lineage>
        <taxon>unclassified sequences</taxon>
        <taxon>metagenomes</taxon>
        <taxon>ecological metagenomes</taxon>
    </lineage>
</organism>
<name>D9PGJ8_9ZZZZ</name>
<feature type="non-terminal residue" evidence="2">
    <location>
        <position position="1"/>
    </location>
</feature>
<keyword evidence="2" id="KW-0418">Kinase</keyword>
<protein>
    <submittedName>
        <fullName evidence="2">Protein containing GHMP kinase, C-terminal domain</fullName>
        <ecNumber evidence="2">2.7.1.36</ecNumber>
    </submittedName>
</protein>
<evidence type="ECO:0000313" key="2">
    <source>
        <dbReference type="EMBL" id="EFK97318.1"/>
    </source>
</evidence>